<keyword evidence="3" id="KW-0645">Protease</keyword>
<gene>
    <name evidence="3" type="ORF">EDD29_2796</name>
</gene>
<dbReference type="EMBL" id="RJKE01000001">
    <property type="protein sequence ID" value="ROO85256.1"/>
    <property type="molecule type" value="Genomic_DNA"/>
</dbReference>
<organism evidence="3 4">
    <name type="scientific">Actinocorallia herbida</name>
    <dbReference type="NCBI Taxonomy" id="58109"/>
    <lineage>
        <taxon>Bacteria</taxon>
        <taxon>Bacillati</taxon>
        <taxon>Actinomycetota</taxon>
        <taxon>Actinomycetes</taxon>
        <taxon>Streptosporangiales</taxon>
        <taxon>Thermomonosporaceae</taxon>
        <taxon>Actinocorallia</taxon>
    </lineage>
</organism>
<comment type="caution">
    <text evidence="3">The sequence shown here is derived from an EMBL/GenBank/DDBJ whole genome shotgun (WGS) entry which is preliminary data.</text>
</comment>
<evidence type="ECO:0000259" key="2">
    <source>
        <dbReference type="Pfam" id="PF01321"/>
    </source>
</evidence>
<protein>
    <submittedName>
        <fullName evidence="3">Xaa-Pro aminopeptidase</fullName>
    </submittedName>
</protein>
<evidence type="ECO:0000313" key="3">
    <source>
        <dbReference type="EMBL" id="ROO85256.1"/>
    </source>
</evidence>
<dbReference type="InterPro" id="IPR050659">
    <property type="entry name" value="Peptidase_M24B"/>
</dbReference>
<keyword evidence="3" id="KW-0378">Hydrolase</keyword>
<dbReference type="Gene3D" id="3.90.230.10">
    <property type="entry name" value="Creatinase/methionine aminopeptidase superfamily"/>
    <property type="match status" value="1"/>
</dbReference>
<dbReference type="CDD" id="cd01066">
    <property type="entry name" value="APP_MetAP"/>
    <property type="match status" value="1"/>
</dbReference>
<dbReference type="Pfam" id="PF00557">
    <property type="entry name" value="Peptidase_M24"/>
    <property type="match status" value="1"/>
</dbReference>
<dbReference type="PANTHER" id="PTHR46112">
    <property type="entry name" value="AMINOPEPTIDASE"/>
    <property type="match status" value="1"/>
</dbReference>
<dbReference type="RefSeq" id="WP_148085950.1">
    <property type="nucleotide sequence ID" value="NZ_RJKE01000001.1"/>
</dbReference>
<dbReference type="Gene3D" id="3.40.350.10">
    <property type="entry name" value="Creatinase/prolidase N-terminal domain"/>
    <property type="match status" value="1"/>
</dbReference>
<sequence>MVDTGFPTLTLAERDRRYRALRALMDELGLDALLVAGTGRDQLDRYLTNEGTRGLCLLPRDGEPVTMVPTGNTTLGRHDVPGRAYERWVADQRLTGRALGPADVIAEKGLASARIGVVGLSSRAPASVAGTIPYNTWKRILDALPGAEFTDVSGRFEMVMVVHSAEEIAMLRKSAEIGEHATAAMVAAAGPGVRESEIVAAGMHEVTRRGGLWITGPQRSGPERLGWSGADWIWMGGGGRVLDKGDAFGAELFTLYGGFETQQQVDLFIGEPDADHLFLHEVAEASYRAGVAALRPGVTFAELCAVMEAPLREAGCWNMGPLVQTVSPVIYNSATHVGLDTQPGLAGLPLPPTTPRDGDFVIAPGVAFAFEPNACRDRKRVCLGGTVLVTDDGAEELNSLCNRLNVV</sequence>
<proteinExistence type="predicted"/>
<keyword evidence="4" id="KW-1185">Reference proteome</keyword>
<feature type="domain" description="Creatinase N-terminal" evidence="2">
    <location>
        <begin position="17"/>
        <end position="157"/>
    </location>
</feature>
<dbReference type="SUPFAM" id="SSF53092">
    <property type="entry name" value="Creatinase/prolidase N-terminal domain"/>
    <property type="match status" value="1"/>
</dbReference>
<dbReference type="InterPro" id="IPR036005">
    <property type="entry name" value="Creatinase/aminopeptidase-like"/>
</dbReference>
<accession>A0A3N1CVF0</accession>
<dbReference type="InterPro" id="IPR000587">
    <property type="entry name" value="Creatinase_N"/>
</dbReference>
<dbReference type="PANTHER" id="PTHR46112:SF2">
    <property type="entry name" value="XAA-PRO AMINOPEPTIDASE P-RELATED"/>
    <property type="match status" value="1"/>
</dbReference>
<dbReference type="SUPFAM" id="SSF55920">
    <property type="entry name" value="Creatinase/aminopeptidase"/>
    <property type="match status" value="1"/>
</dbReference>
<dbReference type="InterPro" id="IPR000994">
    <property type="entry name" value="Pept_M24"/>
</dbReference>
<reference evidence="3 4" key="1">
    <citation type="submission" date="2018-11" db="EMBL/GenBank/DDBJ databases">
        <title>Sequencing the genomes of 1000 actinobacteria strains.</title>
        <authorList>
            <person name="Klenk H.-P."/>
        </authorList>
    </citation>
    <scope>NUCLEOTIDE SEQUENCE [LARGE SCALE GENOMIC DNA]</scope>
    <source>
        <strain evidence="3 4">DSM 44254</strain>
    </source>
</reference>
<keyword evidence="3" id="KW-0031">Aminopeptidase</keyword>
<evidence type="ECO:0000259" key="1">
    <source>
        <dbReference type="Pfam" id="PF00557"/>
    </source>
</evidence>
<dbReference type="OrthoDB" id="9803194at2"/>
<dbReference type="Pfam" id="PF01321">
    <property type="entry name" value="Creatinase_N"/>
    <property type="match status" value="1"/>
</dbReference>
<evidence type="ECO:0000313" key="4">
    <source>
        <dbReference type="Proteomes" id="UP000272400"/>
    </source>
</evidence>
<dbReference type="Proteomes" id="UP000272400">
    <property type="component" value="Unassembled WGS sequence"/>
</dbReference>
<dbReference type="InterPro" id="IPR029149">
    <property type="entry name" value="Creatin/AminoP/Spt16_N"/>
</dbReference>
<dbReference type="GO" id="GO:0004177">
    <property type="term" value="F:aminopeptidase activity"/>
    <property type="evidence" value="ECO:0007669"/>
    <property type="project" value="UniProtKB-KW"/>
</dbReference>
<dbReference type="AlphaFoldDB" id="A0A3N1CVF0"/>
<feature type="domain" description="Peptidase M24" evidence="1">
    <location>
        <begin position="170"/>
        <end position="390"/>
    </location>
</feature>
<name>A0A3N1CVF0_9ACTN</name>